<keyword evidence="1" id="KW-0472">Membrane</keyword>
<keyword evidence="3" id="KW-1185">Reference proteome</keyword>
<keyword evidence="1" id="KW-1133">Transmembrane helix</keyword>
<evidence type="ECO:0000313" key="3">
    <source>
        <dbReference type="Proteomes" id="UP000635565"/>
    </source>
</evidence>
<sequence>MVIKIKKDKELEMDNSGIITTLLGGMLAIVGGFCATLFAQYMSEIIERKKIKRNKAQELYVMITETENNFISSLYVMHAYIDKGMNLEKAIEVGVNGTNNIYSSANKISSISNIYIEELSEEAETYADMVKKSYIGVLDKILKKESVENIYLEMTDAFTSITLPGKELKLSVKKIINNKQGG</sequence>
<evidence type="ECO:0000313" key="2">
    <source>
        <dbReference type="EMBL" id="GHO84248.1"/>
    </source>
</evidence>
<proteinExistence type="predicted"/>
<dbReference type="Proteomes" id="UP000635565">
    <property type="component" value="Unassembled WGS sequence"/>
</dbReference>
<name>A0ABQ3VF24_9CHLR</name>
<accession>A0ABQ3VF24</accession>
<protein>
    <submittedName>
        <fullName evidence="2">Uncharacterized protein</fullName>
    </submittedName>
</protein>
<organism evidence="2 3">
    <name type="scientific">Dictyobacter formicarum</name>
    <dbReference type="NCBI Taxonomy" id="2778368"/>
    <lineage>
        <taxon>Bacteria</taxon>
        <taxon>Bacillati</taxon>
        <taxon>Chloroflexota</taxon>
        <taxon>Ktedonobacteria</taxon>
        <taxon>Ktedonobacterales</taxon>
        <taxon>Dictyobacteraceae</taxon>
        <taxon>Dictyobacter</taxon>
    </lineage>
</organism>
<comment type="caution">
    <text evidence="2">The sequence shown here is derived from an EMBL/GenBank/DDBJ whole genome shotgun (WGS) entry which is preliminary data.</text>
</comment>
<dbReference type="EMBL" id="BNJJ01000005">
    <property type="protein sequence ID" value="GHO84248.1"/>
    <property type="molecule type" value="Genomic_DNA"/>
</dbReference>
<keyword evidence="1" id="KW-0812">Transmembrane</keyword>
<feature type="transmembrane region" description="Helical" evidence="1">
    <location>
        <begin position="18"/>
        <end position="43"/>
    </location>
</feature>
<evidence type="ECO:0000256" key="1">
    <source>
        <dbReference type="SAM" id="Phobius"/>
    </source>
</evidence>
<gene>
    <name evidence="2" type="ORF">KSZ_22540</name>
</gene>
<reference evidence="2 3" key="1">
    <citation type="journal article" date="2021" name="Int. J. Syst. Evol. Microbiol.">
        <title>Reticulibacter mediterranei gen. nov., sp. nov., within the new family Reticulibacteraceae fam. nov., and Ktedonospora formicarum gen. nov., sp. nov., Ktedonobacter robiniae sp. nov., Dictyobacter formicarum sp. nov. and Dictyobacter arantiisoli sp. nov., belonging to the class Ktedonobacteria.</title>
        <authorList>
            <person name="Yabe S."/>
            <person name="Zheng Y."/>
            <person name="Wang C.M."/>
            <person name="Sakai Y."/>
            <person name="Abe K."/>
            <person name="Yokota A."/>
            <person name="Donadio S."/>
            <person name="Cavaletti L."/>
            <person name="Monciardini P."/>
        </authorList>
    </citation>
    <scope>NUCLEOTIDE SEQUENCE [LARGE SCALE GENOMIC DNA]</scope>
    <source>
        <strain evidence="2 3">SOSP1-9</strain>
    </source>
</reference>